<accession>X1D6G5</accession>
<reference evidence="2" key="1">
    <citation type="journal article" date="2014" name="Front. Microbiol.">
        <title>High frequency of phylogenetically diverse reductive dehalogenase-homologous genes in deep subseafloor sedimentary metagenomes.</title>
        <authorList>
            <person name="Kawai M."/>
            <person name="Futagami T."/>
            <person name="Toyoda A."/>
            <person name="Takaki Y."/>
            <person name="Nishi S."/>
            <person name="Hori S."/>
            <person name="Arai W."/>
            <person name="Tsubouchi T."/>
            <person name="Morono Y."/>
            <person name="Uchiyama I."/>
            <person name="Ito T."/>
            <person name="Fujiyama A."/>
            <person name="Inagaki F."/>
            <person name="Takami H."/>
        </authorList>
    </citation>
    <scope>NUCLEOTIDE SEQUENCE</scope>
    <source>
        <strain evidence="2">Expedition CK06-06</strain>
    </source>
</reference>
<dbReference type="EMBL" id="BART01036999">
    <property type="protein sequence ID" value="GAH16336.1"/>
    <property type="molecule type" value="Genomic_DNA"/>
</dbReference>
<dbReference type="AlphaFoldDB" id="X1D6G5"/>
<evidence type="ECO:0000256" key="1">
    <source>
        <dbReference type="SAM" id="MobiDB-lite"/>
    </source>
</evidence>
<organism evidence="2">
    <name type="scientific">marine sediment metagenome</name>
    <dbReference type="NCBI Taxonomy" id="412755"/>
    <lineage>
        <taxon>unclassified sequences</taxon>
        <taxon>metagenomes</taxon>
        <taxon>ecological metagenomes</taxon>
    </lineage>
</organism>
<gene>
    <name evidence="2" type="ORF">S01H4_62124</name>
</gene>
<proteinExistence type="predicted"/>
<comment type="caution">
    <text evidence="2">The sequence shown here is derived from an EMBL/GenBank/DDBJ whole genome shotgun (WGS) entry which is preliminary data.</text>
</comment>
<evidence type="ECO:0000313" key="2">
    <source>
        <dbReference type="EMBL" id="GAH16336.1"/>
    </source>
</evidence>
<name>X1D6G5_9ZZZZ</name>
<sequence>SIHYLSHPSDDTLVWESTGRQVGDQQLPDEEKVVLKRRQPQSDQAKGK</sequence>
<protein>
    <submittedName>
        <fullName evidence="2">Uncharacterized protein</fullName>
    </submittedName>
</protein>
<feature type="non-terminal residue" evidence="2">
    <location>
        <position position="1"/>
    </location>
</feature>
<feature type="region of interest" description="Disordered" evidence="1">
    <location>
        <begin position="15"/>
        <end position="48"/>
    </location>
</feature>